<keyword evidence="2" id="KW-0677">Repeat</keyword>
<dbReference type="SUPFAM" id="SSF57667">
    <property type="entry name" value="beta-beta-alpha zinc fingers"/>
    <property type="match status" value="1"/>
</dbReference>
<dbReference type="EMBL" id="OU896708">
    <property type="protein sequence ID" value="CAH1155438.1"/>
    <property type="molecule type" value="Genomic_DNA"/>
</dbReference>
<evidence type="ECO:0000256" key="2">
    <source>
        <dbReference type="ARBA" id="ARBA00022737"/>
    </source>
</evidence>
<keyword evidence="1" id="KW-0479">Metal-binding</keyword>
<accession>A0A9P0DS29</accession>
<dbReference type="GO" id="GO:0000977">
    <property type="term" value="F:RNA polymerase II transcription regulatory region sequence-specific DNA binding"/>
    <property type="evidence" value="ECO:0007669"/>
    <property type="project" value="TreeGrafter"/>
</dbReference>
<gene>
    <name evidence="8" type="ORF">PHAECO_LOCUS6684</name>
</gene>
<feature type="region of interest" description="Disordered" evidence="6">
    <location>
        <begin position="153"/>
        <end position="191"/>
    </location>
</feature>
<dbReference type="InterPro" id="IPR013087">
    <property type="entry name" value="Znf_C2H2_type"/>
</dbReference>
<dbReference type="AlphaFoldDB" id="A0A9P0DS29"/>
<name>A0A9P0DS29_PHACE</name>
<organism evidence="8 9">
    <name type="scientific">Phaedon cochleariae</name>
    <name type="common">Mustard beetle</name>
    <dbReference type="NCBI Taxonomy" id="80249"/>
    <lineage>
        <taxon>Eukaryota</taxon>
        <taxon>Metazoa</taxon>
        <taxon>Ecdysozoa</taxon>
        <taxon>Arthropoda</taxon>
        <taxon>Hexapoda</taxon>
        <taxon>Insecta</taxon>
        <taxon>Pterygota</taxon>
        <taxon>Neoptera</taxon>
        <taxon>Endopterygota</taxon>
        <taxon>Coleoptera</taxon>
        <taxon>Polyphaga</taxon>
        <taxon>Cucujiformia</taxon>
        <taxon>Chrysomeloidea</taxon>
        <taxon>Chrysomelidae</taxon>
        <taxon>Chrysomelinae</taxon>
        <taxon>Chrysomelini</taxon>
        <taxon>Phaedon</taxon>
    </lineage>
</organism>
<dbReference type="GO" id="GO:0000981">
    <property type="term" value="F:DNA-binding transcription factor activity, RNA polymerase II-specific"/>
    <property type="evidence" value="ECO:0007669"/>
    <property type="project" value="TreeGrafter"/>
</dbReference>
<dbReference type="PANTHER" id="PTHR24409">
    <property type="entry name" value="ZINC FINGER PROTEIN 142"/>
    <property type="match status" value="1"/>
</dbReference>
<evidence type="ECO:0000256" key="4">
    <source>
        <dbReference type="ARBA" id="ARBA00022833"/>
    </source>
</evidence>
<evidence type="ECO:0000313" key="9">
    <source>
        <dbReference type="Proteomes" id="UP001153737"/>
    </source>
</evidence>
<dbReference type="Gene3D" id="3.30.160.60">
    <property type="entry name" value="Classic Zinc Finger"/>
    <property type="match status" value="1"/>
</dbReference>
<evidence type="ECO:0000313" key="8">
    <source>
        <dbReference type="EMBL" id="CAH1155438.1"/>
    </source>
</evidence>
<keyword evidence="3 5" id="KW-0863">Zinc-finger</keyword>
<reference evidence="8" key="1">
    <citation type="submission" date="2022-01" db="EMBL/GenBank/DDBJ databases">
        <authorList>
            <person name="King R."/>
        </authorList>
    </citation>
    <scope>NUCLEOTIDE SEQUENCE</scope>
</reference>
<dbReference type="GO" id="GO:0008270">
    <property type="term" value="F:zinc ion binding"/>
    <property type="evidence" value="ECO:0007669"/>
    <property type="project" value="UniProtKB-KW"/>
</dbReference>
<dbReference type="PROSITE" id="PS50157">
    <property type="entry name" value="ZINC_FINGER_C2H2_2"/>
    <property type="match status" value="2"/>
</dbReference>
<evidence type="ECO:0000256" key="1">
    <source>
        <dbReference type="ARBA" id="ARBA00022723"/>
    </source>
</evidence>
<dbReference type="Proteomes" id="UP001153737">
    <property type="component" value="Chromosome 2"/>
</dbReference>
<evidence type="ECO:0000256" key="6">
    <source>
        <dbReference type="SAM" id="MobiDB-lite"/>
    </source>
</evidence>
<reference evidence="8" key="2">
    <citation type="submission" date="2022-10" db="EMBL/GenBank/DDBJ databases">
        <authorList>
            <consortium name="ENA_rothamsted_submissions"/>
            <consortium name="culmorum"/>
            <person name="King R."/>
        </authorList>
    </citation>
    <scope>NUCLEOTIDE SEQUENCE</scope>
</reference>
<evidence type="ECO:0000256" key="3">
    <source>
        <dbReference type="ARBA" id="ARBA00022771"/>
    </source>
</evidence>
<feature type="domain" description="C2H2-type" evidence="7">
    <location>
        <begin position="16"/>
        <end position="43"/>
    </location>
</feature>
<protein>
    <recommendedName>
        <fullName evidence="7">C2H2-type domain-containing protein</fullName>
    </recommendedName>
</protein>
<keyword evidence="4" id="KW-0862">Zinc</keyword>
<evidence type="ECO:0000259" key="7">
    <source>
        <dbReference type="PROSITE" id="PS50157"/>
    </source>
</evidence>
<evidence type="ECO:0000256" key="5">
    <source>
        <dbReference type="PROSITE-ProRule" id="PRU00042"/>
    </source>
</evidence>
<feature type="domain" description="C2H2-type" evidence="7">
    <location>
        <begin position="45"/>
        <end position="67"/>
    </location>
</feature>
<dbReference type="InterPro" id="IPR036236">
    <property type="entry name" value="Znf_C2H2_sf"/>
</dbReference>
<feature type="compositionally biased region" description="Polar residues" evidence="6">
    <location>
        <begin position="153"/>
        <end position="183"/>
    </location>
</feature>
<dbReference type="GO" id="GO:0005634">
    <property type="term" value="C:nucleus"/>
    <property type="evidence" value="ECO:0007669"/>
    <property type="project" value="TreeGrafter"/>
</dbReference>
<proteinExistence type="predicted"/>
<sequence>MTRSFLAWQLHTKQRFTCDQCGRSYKHRTNLCNHKREECGKPPSHFCPLCKKGFKKKQHLQRHLTVHNDVDLASQDPDSDVMKQLMPYLMRQDSVKLESMPNFNVLPKVENAFARTSNFQPLSTFPKNVFQLPGMPYSSPMYYFPLPPTQSSTHSSIAEVNNDSGTSEALQSSDQTSESTSLIIENYAPIQ</sequence>
<dbReference type="PANTHER" id="PTHR24409:SF420">
    <property type="entry name" value="IP01303P"/>
    <property type="match status" value="1"/>
</dbReference>
<dbReference type="OrthoDB" id="3437960at2759"/>
<keyword evidence="9" id="KW-1185">Reference proteome</keyword>
<dbReference type="Pfam" id="PF00096">
    <property type="entry name" value="zf-C2H2"/>
    <property type="match status" value="2"/>
</dbReference>
<dbReference type="SMART" id="SM00355">
    <property type="entry name" value="ZnF_C2H2"/>
    <property type="match status" value="2"/>
</dbReference>
<dbReference type="PROSITE" id="PS00028">
    <property type="entry name" value="ZINC_FINGER_C2H2_1"/>
    <property type="match status" value="1"/>
</dbReference>